<dbReference type="OrthoDB" id="264333at2"/>
<reference evidence="1 2" key="1">
    <citation type="submission" date="2019-02" db="EMBL/GenBank/DDBJ databases">
        <title>Deep-cultivation of Planctomycetes and their phenomic and genomic characterization uncovers novel biology.</title>
        <authorList>
            <person name="Wiegand S."/>
            <person name="Jogler M."/>
            <person name="Boedeker C."/>
            <person name="Pinto D."/>
            <person name="Vollmers J."/>
            <person name="Rivas-Marin E."/>
            <person name="Kohn T."/>
            <person name="Peeters S.H."/>
            <person name="Heuer A."/>
            <person name="Rast P."/>
            <person name="Oberbeckmann S."/>
            <person name="Bunk B."/>
            <person name="Jeske O."/>
            <person name="Meyerdierks A."/>
            <person name="Storesund J.E."/>
            <person name="Kallscheuer N."/>
            <person name="Luecker S."/>
            <person name="Lage O.M."/>
            <person name="Pohl T."/>
            <person name="Merkel B.J."/>
            <person name="Hornburger P."/>
            <person name="Mueller R.-W."/>
            <person name="Bruemmer F."/>
            <person name="Labrenz M."/>
            <person name="Spormann A.M."/>
            <person name="Op den Camp H."/>
            <person name="Overmann J."/>
            <person name="Amann R."/>
            <person name="Jetten M.S.M."/>
            <person name="Mascher T."/>
            <person name="Medema M.H."/>
            <person name="Devos D.P."/>
            <person name="Kaster A.-K."/>
            <person name="Ovreas L."/>
            <person name="Rohde M."/>
            <person name="Galperin M.Y."/>
            <person name="Jogler C."/>
        </authorList>
    </citation>
    <scope>NUCLEOTIDE SEQUENCE [LARGE SCALE GENOMIC DNA]</scope>
    <source>
        <strain evidence="1 2">ETA_A1</strain>
    </source>
</reference>
<gene>
    <name evidence="1" type="ORF">ETAA1_44880</name>
</gene>
<evidence type="ECO:0000313" key="2">
    <source>
        <dbReference type="Proteomes" id="UP000319576"/>
    </source>
</evidence>
<proteinExistence type="predicted"/>
<dbReference type="CDD" id="cd02440">
    <property type="entry name" value="AdoMet_MTases"/>
    <property type="match status" value="1"/>
</dbReference>
<dbReference type="RefSeq" id="WP_145242295.1">
    <property type="nucleotide sequence ID" value="NZ_CP036273.1"/>
</dbReference>
<keyword evidence="2" id="KW-1185">Reference proteome</keyword>
<accession>A0A517XYB3</accession>
<keyword evidence="1" id="KW-0489">Methyltransferase</keyword>
<dbReference type="EMBL" id="CP036273">
    <property type="protein sequence ID" value="QDU22506.1"/>
    <property type="molecule type" value="Genomic_DNA"/>
</dbReference>
<name>A0A517XYB3_9BACT</name>
<evidence type="ECO:0000313" key="1">
    <source>
        <dbReference type="EMBL" id="QDU22506.1"/>
    </source>
</evidence>
<keyword evidence="1" id="KW-0808">Transferase</keyword>
<dbReference type="InterPro" id="IPR029063">
    <property type="entry name" value="SAM-dependent_MTases_sf"/>
</dbReference>
<dbReference type="GO" id="GO:0032259">
    <property type="term" value="P:methylation"/>
    <property type="evidence" value="ECO:0007669"/>
    <property type="project" value="UniProtKB-KW"/>
</dbReference>
<dbReference type="InterPro" id="IPR019410">
    <property type="entry name" value="Methyltransf_16"/>
</dbReference>
<protein>
    <submittedName>
        <fullName evidence="1">Ribosomal protein L11 methyltransferase</fullName>
    </submittedName>
</protein>
<dbReference type="AlphaFoldDB" id="A0A517XYB3"/>
<sequence length="230" mass="25596">MPPHYHATPPEAVTETVQDTVFIDDYRFRIDRPADSDKLLDHPWVRSAYAADEYVPYWAQLWPAARMLAKVVVREKWESYPQPVRVLEVGCGLGLAGVACLARGLDVTFTDVDETALSFADRNARLNGFTAGFRTRPLDFRAPEGVGRFPVVIGSDLMYEERLVEPLIGLLEVVLAPGGVCLIADPDRLAARVFRWKLEEAGYAVAPELIRAGEPGGERVKGTLYRIRVA</sequence>
<dbReference type="GO" id="GO:0005840">
    <property type="term" value="C:ribosome"/>
    <property type="evidence" value="ECO:0007669"/>
    <property type="project" value="UniProtKB-KW"/>
</dbReference>
<dbReference type="Pfam" id="PF10294">
    <property type="entry name" value="Methyltransf_16"/>
    <property type="match status" value="1"/>
</dbReference>
<dbReference type="KEGG" id="uli:ETAA1_44880"/>
<dbReference type="GO" id="GO:0008168">
    <property type="term" value="F:methyltransferase activity"/>
    <property type="evidence" value="ECO:0007669"/>
    <property type="project" value="UniProtKB-KW"/>
</dbReference>
<dbReference type="Proteomes" id="UP000319576">
    <property type="component" value="Chromosome"/>
</dbReference>
<dbReference type="Gene3D" id="3.40.50.150">
    <property type="entry name" value="Vaccinia Virus protein VP39"/>
    <property type="match status" value="1"/>
</dbReference>
<keyword evidence="1" id="KW-0687">Ribonucleoprotein</keyword>
<dbReference type="PANTHER" id="PTHR14614">
    <property type="entry name" value="HEPATOCELLULAR CARCINOMA-ASSOCIATED ANTIGEN"/>
    <property type="match status" value="1"/>
</dbReference>
<dbReference type="SUPFAM" id="SSF53335">
    <property type="entry name" value="S-adenosyl-L-methionine-dependent methyltransferases"/>
    <property type="match status" value="1"/>
</dbReference>
<organism evidence="1 2">
    <name type="scientific">Urbifossiella limnaea</name>
    <dbReference type="NCBI Taxonomy" id="2528023"/>
    <lineage>
        <taxon>Bacteria</taxon>
        <taxon>Pseudomonadati</taxon>
        <taxon>Planctomycetota</taxon>
        <taxon>Planctomycetia</taxon>
        <taxon>Gemmatales</taxon>
        <taxon>Gemmataceae</taxon>
        <taxon>Urbifossiella</taxon>
    </lineage>
</organism>
<keyword evidence="1" id="KW-0689">Ribosomal protein</keyword>